<evidence type="ECO:0008006" key="3">
    <source>
        <dbReference type="Google" id="ProtNLM"/>
    </source>
</evidence>
<proteinExistence type="predicted"/>
<dbReference type="EMBL" id="UINC01070309">
    <property type="protein sequence ID" value="SVC04360.1"/>
    <property type="molecule type" value="Genomic_DNA"/>
</dbReference>
<evidence type="ECO:0000313" key="2">
    <source>
        <dbReference type="EMBL" id="SVC04360.1"/>
    </source>
</evidence>
<protein>
    <recommendedName>
        <fullName evidence="3">Glutamine amidotransferase type-2 domain-containing protein</fullName>
    </recommendedName>
</protein>
<reference evidence="2" key="1">
    <citation type="submission" date="2018-05" db="EMBL/GenBank/DDBJ databases">
        <authorList>
            <person name="Lanie J.A."/>
            <person name="Ng W.-L."/>
            <person name="Kazmierczak K.M."/>
            <person name="Andrzejewski T.M."/>
            <person name="Davidsen T.M."/>
            <person name="Wayne K.J."/>
            <person name="Tettelin H."/>
            <person name="Glass J.I."/>
            <person name="Rusch D."/>
            <person name="Podicherti R."/>
            <person name="Tsui H.-C.T."/>
            <person name="Winkler M.E."/>
        </authorList>
    </citation>
    <scope>NUCLEOTIDE SEQUENCE</scope>
</reference>
<dbReference type="PANTHER" id="PTHR17985">
    <property type="entry name" value="SER/THR-RICH PROTEIN T10 IN DGCR REGION"/>
    <property type="match status" value="1"/>
</dbReference>
<name>A0A382IXB3_9ZZZZ</name>
<dbReference type="AlphaFoldDB" id="A0A382IXB3"/>
<evidence type="ECO:0000256" key="1">
    <source>
        <dbReference type="SAM" id="MobiDB-lite"/>
    </source>
</evidence>
<dbReference type="Pfam" id="PF05742">
    <property type="entry name" value="TANGO2"/>
    <property type="match status" value="1"/>
</dbReference>
<gene>
    <name evidence="2" type="ORF">METZ01_LOCUS257214</name>
</gene>
<organism evidence="2">
    <name type="scientific">marine metagenome</name>
    <dbReference type="NCBI Taxonomy" id="408172"/>
    <lineage>
        <taxon>unclassified sequences</taxon>
        <taxon>metagenomes</taxon>
        <taxon>ecological metagenomes</taxon>
    </lineage>
</organism>
<dbReference type="InterPro" id="IPR008551">
    <property type="entry name" value="TANGO2"/>
</dbReference>
<dbReference type="PANTHER" id="PTHR17985:SF8">
    <property type="entry name" value="TRANSPORT AND GOLGI ORGANIZATION PROTEIN 2 HOMOLOG"/>
    <property type="match status" value="1"/>
</dbReference>
<accession>A0A382IXB3</accession>
<sequence>MCTLVTLRRPGHPWPLLLAANRDEMLSRPWKAPARHWSDRETTIGGLDQEAGGSWLALNDYGVVAGILNRTGALGPGKNKRSRGELVLEALEHADASVAAKALSGIDGQSYRPFNLVVADDRDAFWIAHRDDLNTTAVEIHKIPSGISMLTAHDLNDQTSPRVRTYLGPFSESSPPDPDKNE</sequence>
<feature type="non-terminal residue" evidence="2">
    <location>
        <position position="182"/>
    </location>
</feature>
<feature type="region of interest" description="Disordered" evidence="1">
    <location>
        <begin position="160"/>
        <end position="182"/>
    </location>
</feature>